<dbReference type="InterPro" id="IPR004843">
    <property type="entry name" value="Calcineurin-like_PHP"/>
</dbReference>
<dbReference type="SUPFAM" id="SSF56300">
    <property type="entry name" value="Metallo-dependent phosphatases"/>
    <property type="match status" value="1"/>
</dbReference>
<dbReference type="InterPro" id="IPR029052">
    <property type="entry name" value="Metallo-depent_PP-like"/>
</dbReference>
<evidence type="ECO:0000313" key="2">
    <source>
        <dbReference type="EMBL" id="MCU6706205.1"/>
    </source>
</evidence>
<dbReference type="Proteomes" id="UP001208131">
    <property type="component" value="Unassembled WGS sequence"/>
</dbReference>
<organism evidence="2 3">
    <name type="scientific">Hominimerdicola aceti</name>
    <dbReference type="NCBI Taxonomy" id="2981726"/>
    <lineage>
        <taxon>Bacteria</taxon>
        <taxon>Bacillati</taxon>
        <taxon>Bacillota</taxon>
        <taxon>Clostridia</taxon>
        <taxon>Eubacteriales</taxon>
        <taxon>Oscillospiraceae</taxon>
        <taxon>Hominimerdicola</taxon>
    </lineage>
</organism>
<dbReference type="AlphaFoldDB" id="A0AAE3IHQ6"/>
<evidence type="ECO:0000313" key="3">
    <source>
        <dbReference type="Proteomes" id="UP001208131"/>
    </source>
</evidence>
<sequence length="180" mass="20991">MSKLYISDLHLGHKNAIVHDNRPFADLDEMHSSIIANWNNVVKEEDEVYILGDFAWKKSVANKILPQLKGHKFLVRGNHDKINDDIRACFVWIKNYSVITDGETELVLSHYPIAHWYNQYRGAVHLYGHVHNSKDYKAYLQYSDICSKMGIPFESYNVGCMLPYMGYSPRTLEDIRRNIK</sequence>
<dbReference type="Pfam" id="PF00149">
    <property type="entry name" value="Metallophos"/>
    <property type="match status" value="1"/>
</dbReference>
<evidence type="ECO:0000259" key="1">
    <source>
        <dbReference type="Pfam" id="PF00149"/>
    </source>
</evidence>
<name>A0AAE3IHQ6_9FIRM</name>
<keyword evidence="3" id="KW-1185">Reference proteome</keyword>
<comment type="caution">
    <text evidence="2">The sequence shown here is derived from an EMBL/GenBank/DDBJ whole genome shotgun (WGS) entry which is preliminary data.</text>
</comment>
<feature type="domain" description="Calcineurin-like phosphoesterase" evidence="1">
    <location>
        <begin position="4"/>
        <end position="80"/>
    </location>
</feature>
<accession>A0AAE3IHQ6</accession>
<dbReference type="GO" id="GO:0016787">
    <property type="term" value="F:hydrolase activity"/>
    <property type="evidence" value="ECO:0007669"/>
    <property type="project" value="InterPro"/>
</dbReference>
<reference evidence="2 3" key="1">
    <citation type="journal article" date="2021" name="ISME Commun">
        <title>Automated analysis of genomic sequences facilitates high-throughput and comprehensive description of bacteria.</title>
        <authorList>
            <person name="Hitch T.C.A."/>
        </authorList>
    </citation>
    <scope>NUCLEOTIDE SEQUENCE [LARGE SCALE GENOMIC DNA]</scope>
    <source>
        <strain evidence="2 3">Sanger_31</strain>
    </source>
</reference>
<gene>
    <name evidence="2" type="ORF">OCV57_09750</name>
</gene>
<dbReference type="EMBL" id="JAOQJZ010000009">
    <property type="protein sequence ID" value="MCU6706205.1"/>
    <property type="molecule type" value="Genomic_DNA"/>
</dbReference>
<dbReference type="Gene3D" id="3.60.21.10">
    <property type="match status" value="1"/>
</dbReference>
<proteinExistence type="predicted"/>
<dbReference type="RefSeq" id="WP_267301367.1">
    <property type="nucleotide sequence ID" value="NZ_JAOQJZ010000009.1"/>
</dbReference>
<protein>
    <submittedName>
        <fullName evidence="2">Metallophosphoesterase family protein</fullName>
    </submittedName>
</protein>